<organism evidence="2 3">
    <name type="scientific">Grimontia sedimenti</name>
    <dbReference type="NCBI Taxonomy" id="2711294"/>
    <lineage>
        <taxon>Bacteria</taxon>
        <taxon>Pseudomonadati</taxon>
        <taxon>Pseudomonadota</taxon>
        <taxon>Gammaproteobacteria</taxon>
        <taxon>Vibrionales</taxon>
        <taxon>Vibrionaceae</taxon>
        <taxon>Grimontia</taxon>
    </lineage>
</organism>
<protein>
    <submittedName>
        <fullName evidence="2">Uncharacterized protein</fullName>
    </submittedName>
</protein>
<dbReference type="Gene3D" id="2.60.120.260">
    <property type="entry name" value="Galactose-binding domain-like"/>
    <property type="match status" value="1"/>
</dbReference>
<accession>A0A6M1REV7</accession>
<comment type="caution">
    <text evidence="2">The sequence shown here is derived from an EMBL/GenBank/DDBJ whole genome shotgun (WGS) entry which is preliminary data.</text>
</comment>
<reference evidence="2 3" key="1">
    <citation type="submission" date="2020-02" db="EMBL/GenBank/DDBJ databases">
        <title>The draft genome of Grimontia sedimenta sp. nov., isolated from benthic sediments near coral reefs south of Kuwait.</title>
        <authorList>
            <person name="Mahmoud H.M."/>
            <person name="Jose L."/>
            <person name="Eapen S."/>
        </authorList>
    </citation>
    <scope>NUCLEOTIDE SEQUENCE [LARGE SCALE GENOMIC DNA]</scope>
    <source>
        <strain evidence="2 3">S25</strain>
    </source>
</reference>
<dbReference type="Proteomes" id="UP000473008">
    <property type="component" value="Unassembled WGS sequence"/>
</dbReference>
<dbReference type="InterPro" id="IPR038081">
    <property type="entry name" value="CalX-like_sf"/>
</dbReference>
<dbReference type="SUPFAM" id="SSF141072">
    <property type="entry name" value="CalX-like"/>
    <property type="match status" value="1"/>
</dbReference>
<evidence type="ECO:0000313" key="2">
    <source>
        <dbReference type="EMBL" id="NGN98724.1"/>
    </source>
</evidence>
<name>A0A6M1REV7_9GAMM</name>
<keyword evidence="3" id="KW-1185">Reference proteome</keyword>
<dbReference type="AlphaFoldDB" id="A0A6M1REV7"/>
<feature type="signal peptide" evidence="1">
    <location>
        <begin position="1"/>
        <end position="22"/>
    </location>
</feature>
<dbReference type="Gene3D" id="2.60.40.2030">
    <property type="match status" value="1"/>
</dbReference>
<evidence type="ECO:0000313" key="3">
    <source>
        <dbReference type="Proteomes" id="UP000473008"/>
    </source>
</evidence>
<dbReference type="SUPFAM" id="SSF63825">
    <property type="entry name" value="YWTD domain"/>
    <property type="match status" value="1"/>
</dbReference>
<gene>
    <name evidence="2" type="ORF">G5S52_14035</name>
</gene>
<dbReference type="EMBL" id="JAALDL010000010">
    <property type="protein sequence ID" value="NGN98724.1"/>
    <property type="molecule type" value="Genomic_DNA"/>
</dbReference>
<evidence type="ECO:0000256" key="1">
    <source>
        <dbReference type="SAM" id="SignalP"/>
    </source>
</evidence>
<feature type="chain" id="PRO_5026786030" evidence="1">
    <location>
        <begin position="23"/>
        <end position="576"/>
    </location>
</feature>
<dbReference type="RefSeq" id="WP_165014862.1">
    <property type="nucleotide sequence ID" value="NZ_JAALDL010000010.1"/>
</dbReference>
<keyword evidence="1" id="KW-0732">Signal</keyword>
<sequence length="576" mass="62479">MMKKSILTSLVITALFAKPIHAACLGNVYSLNAGRGDVGILVDIQENEKLTGSYNGSRALAVSRASFSSSAMTYDSINNRIYYVSAPRPTRYFVEGLEDLVTAEELKNISFHAAASESTQLAYYDPSTKQHTVVGNVKDTFRMAFDSSSGQIFASNNNEIFSIDPSNGTTTPIADFDVNLRSSGFTSWGDFVFYKGELLFVTNTRTFSINTSTGAATLKAFHSIGFITSATLDQNGQMLIAAKNQNVTGNINSTFLWRLHPETGEVVKVGLIPARLSAMATNTQEDYTCYPATVFPSQRENDVDSVLGSTVEEGNTATFTVNFDQETAAATDINLTLNNGSAVINSDFSGAVTIEFEDGSSVSANLSNSATSVSVPPGNGWLKVKVNTIEDTVFESNENFSLRAWFRDNESDAKSASSTITNDDYQITQLLGNPEMNYRGVWSEIENGLNGRNLDHSYGSYNFNTGGQGQGAAVYQYFNVVPGQQYSVQTRFWAQRSGTGGTHGGEVRISNGSNNSNIYSRSFSLTEGNSTNINFNFTVPSNLSYLRIQITNTSVSCCVESTDLNVDYARVTGPKP</sequence>
<proteinExistence type="predicted"/>